<dbReference type="GO" id="GO:0016020">
    <property type="term" value="C:membrane"/>
    <property type="evidence" value="ECO:0007669"/>
    <property type="project" value="UniProtKB-SubCell"/>
</dbReference>
<dbReference type="InterPro" id="IPR050814">
    <property type="entry name" value="Myo-inositol_Transporter"/>
</dbReference>
<dbReference type="PROSITE" id="PS50850">
    <property type="entry name" value="MFS"/>
    <property type="match status" value="1"/>
</dbReference>
<name>A0A1B9GZF4_9TREE</name>
<feature type="transmembrane region" description="Helical" evidence="10">
    <location>
        <begin position="480"/>
        <end position="504"/>
    </location>
</feature>
<keyword evidence="3 8" id="KW-0813">Transport</keyword>
<evidence type="ECO:0000256" key="6">
    <source>
        <dbReference type="ARBA" id="ARBA00023136"/>
    </source>
</evidence>
<feature type="transmembrane region" description="Helical" evidence="10">
    <location>
        <begin position="384"/>
        <end position="405"/>
    </location>
</feature>
<dbReference type="PANTHER" id="PTHR48020">
    <property type="entry name" value="PROTON MYO-INOSITOL COTRANSPORTER"/>
    <property type="match status" value="1"/>
</dbReference>
<keyword evidence="6 10" id="KW-0472">Membrane</keyword>
<dbReference type="SUPFAM" id="SSF103473">
    <property type="entry name" value="MFS general substrate transporter"/>
    <property type="match status" value="1"/>
</dbReference>
<comment type="similarity">
    <text evidence="2 8">Belongs to the major facilitator superfamily. Sugar transporter (TC 2.A.1.1) family.</text>
</comment>
<feature type="transmembrane region" description="Helical" evidence="10">
    <location>
        <begin position="227"/>
        <end position="249"/>
    </location>
</feature>
<dbReference type="EMBL" id="KI669495">
    <property type="protein sequence ID" value="OCF36385.1"/>
    <property type="molecule type" value="Genomic_DNA"/>
</dbReference>
<gene>
    <name evidence="12" type="ORF">I316_01632</name>
</gene>
<protein>
    <submittedName>
        <fullName evidence="12">Sugar transporter</fullName>
    </submittedName>
</protein>
<comment type="subcellular location">
    <subcellularLocation>
        <location evidence="1">Membrane</location>
        <topology evidence="1">Multi-pass membrane protein</topology>
    </subcellularLocation>
</comment>
<accession>A0A1B9GZF4</accession>
<dbReference type="Proteomes" id="UP000092666">
    <property type="component" value="Unassembled WGS sequence"/>
</dbReference>
<evidence type="ECO:0000256" key="1">
    <source>
        <dbReference type="ARBA" id="ARBA00004141"/>
    </source>
</evidence>
<feature type="transmembrane region" description="Helical" evidence="10">
    <location>
        <begin position="203"/>
        <end position="221"/>
    </location>
</feature>
<evidence type="ECO:0000256" key="4">
    <source>
        <dbReference type="ARBA" id="ARBA00022692"/>
    </source>
</evidence>
<keyword evidence="12" id="KW-0762">Sugar transport</keyword>
<feature type="domain" description="Major facilitator superfamily (MFS) profile" evidence="11">
    <location>
        <begin position="135"/>
        <end position="570"/>
    </location>
</feature>
<proteinExistence type="inferred from homology"/>
<feature type="transmembrane region" description="Helical" evidence="10">
    <location>
        <begin position="291"/>
        <end position="313"/>
    </location>
</feature>
<dbReference type="InterPro" id="IPR020846">
    <property type="entry name" value="MFS_dom"/>
</dbReference>
<keyword evidence="5 10" id="KW-1133">Transmembrane helix</keyword>
<reference evidence="12 13" key="1">
    <citation type="submission" date="2013-07" db="EMBL/GenBank/DDBJ databases">
        <title>The Genome Sequence of Cryptococcus heveanensis BCC8398.</title>
        <authorList>
            <consortium name="The Broad Institute Genome Sequencing Platform"/>
            <person name="Cuomo C."/>
            <person name="Litvintseva A."/>
            <person name="Chen Y."/>
            <person name="Heitman J."/>
            <person name="Sun S."/>
            <person name="Springer D."/>
            <person name="Dromer F."/>
            <person name="Young S.K."/>
            <person name="Zeng Q."/>
            <person name="Gargeya S."/>
            <person name="Fitzgerald M."/>
            <person name="Abouelleil A."/>
            <person name="Alvarado L."/>
            <person name="Berlin A.M."/>
            <person name="Chapman S.B."/>
            <person name="Dewar J."/>
            <person name="Goldberg J."/>
            <person name="Griggs A."/>
            <person name="Gujja S."/>
            <person name="Hansen M."/>
            <person name="Howarth C."/>
            <person name="Imamovic A."/>
            <person name="Larimer J."/>
            <person name="McCowan C."/>
            <person name="Murphy C."/>
            <person name="Pearson M."/>
            <person name="Priest M."/>
            <person name="Roberts A."/>
            <person name="Saif S."/>
            <person name="Shea T."/>
            <person name="Sykes S."/>
            <person name="Wortman J."/>
            <person name="Nusbaum C."/>
            <person name="Birren B."/>
        </authorList>
    </citation>
    <scope>NUCLEOTIDE SEQUENCE [LARGE SCALE GENOMIC DNA]</scope>
    <source>
        <strain evidence="12 13">BCC8398</strain>
    </source>
</reference>
<evidence type="ECO:0000256" key="3">
    <source>
        <dbReference type="ARBA" id="ARBA00022448"/>
    </source>
</evidence>
<dbReference type="Pfam" id="PF00083">
    <property type="entry name" value="Sugar_tr"/>
    <property type="match status" value="1"/>
</dbReference>
<comment type="catalytic activity">
    <reaction evidence="7">
        <text>myo-inositol(out) + H(+)(out) = myo-inositol(in) + H(+)(in)</text>
        <dbReference type="Rhea" id="RHEA:60364"/>
        <dbReference type="ChEBI" id="CHEBI:15378"/>
        <dbReference type="ChEBI" id="CHEBI:17268"/>
    </reaction>
</comment>
<dbReference type="AlphaFoldDB" id="A0A1B9GZF4"/>
<evidence type="ECO:0000256" key="7">
    <source>
        <dbReference type="ARBA" id="ARBA00049119"/>
    </source>
</evidence>
<feature type="transmembrane region" description="Helical" evidence="10">
    <location>
        <begin position="131"/>
        <end position="148"/>
    </location>
</feature>
<feature type="transmembrane region" description="Helical" evidence="10">
    <location>
        <begin position="548"/>
        <end position="566"/>
    </location>
</feature>
<keyword evidence="13" id="KW-1185">Reference proteome</keyword>
<evidence type="ECO:0000256" key="10">
    <source>
        <dbReference type="SAM" id="Phobius"/>
    </source>
</evidence>
<dbReference type="InterPro" id="IPR003663">
    <property type="entry name" value="Sugar/inositol_transpt"/>
</dbReference>
<feature type="transmembrane region" description="Helical" evidence="10">
    <location>
        <begin position="261"/>
        <end position="285"/>
    </location>
</feature>
<evidence type="ECO:0000256" key="5">
    <source>
        <dbReference type="ARBA" id="ARBA00022989"/>
    </source>
</evidence>
<keyword evidence="4 10" id="KW-0812">Transmembrane</keyword>
<dbReference type="GO" id="GO:0015798">
    <property type="term" value="P:myo-inositol transport"/>
    <property type="evidence" value="ECO:0007669"/>
    <property type="project" value="UniProtKB-ARBA"/>
</dbReference>
<dbReference type="PANTHER" id="PTHR48020:SF4">
    <property type="entry name" value="SYMPORT, PUTATIVE (AFU_ORTHOLOGUE AFUA_3G11790)-RELATED"/>
    <property type="match status" value="1"/>
</dbReference>
<feature type="transmembrane region" description="Helical" evidence="10">
    <location>
        <begin position="448"/>
        <end position="468"/>
    </location>
</feature>
<dbReference type="FunFam" id="1.20.1250.20:FF:000474">
    <property type="entry name" value="Sugar transporter, putative"/>
    <property type="match status" value="1"/>
</dbReference>
<evidence type="ECO:0000313" key="13">
    <source>
        <dbReference type="Proteomes" id="UP000092666"/>
    </source>
</evidence>
<dbReference type="GO" id="GO:0022857">
    <property type="term" value="F:transmembrane transporter activity"/>
    <property type="evidence" value="ECO:0007669"/>
    <property type="project" value="InterPro"/>
</dbReference>
<dbReference type="InterPro" id="IPR005828">
    <property type="entry name" value="MFS_sugar_transport-like"/>
</dbReference>
<dbReference type="NCBIfam" id="TIGR00879">
    <property type="entry name" value="SP"/>
    <property type="match status" value="1"/>
</dbReference>
<dbReference type="PRINTS" id="PR00171">
    <property type="entry name" value="SUGRTRNSPORT"/>
</dbReference>
<feature type="region of interest" description="Disordered" evidence="9">
    <location>
        <begin position="1"/>
        <end position="29"/>
    </location>
</feature>
<evidence type="ECO:0000313" key="12">
    <source>
        <dbReference type="EMBL" id="OCF36385.1"/>
    </source>
</evidence>
<sequence>MASAVPSVSSSEPLPHSQMNRQGSDGKAEKFHEVGHIEDIESSRADHIIARNRNVSAKIQNPLHGLSKETLTDMADRFCQEHGFEEKQDLFRRAALVSQRPNDHEEIVELTEEDRFWLRREKTNKWDQTRALYFLIIVCSLGSAIQGWDNTGANGANLSFPQEFGIEHNTWLVGMVNAAPSITVGAVSAMLTDPINHFIGRRGTIFVTGLFCVFPVLGQAFTQNWQELFVCRVLLGLGMGMKITTIPIMTAETAPAAIRGALVMSFQLLVAFGIFFGFCSNLMFYQVGDNAWRIQLAAAFVPAVPLLLLIWFAPESPRWLMKKGRYAKAFRAFCRLRKSEIQAARDMFYAHCQLEEEREAFKGTTYFSRFSDLFVKPRLRRANIASWTIMISQQLCGINIMSFYSSTIFAEAGYNTKQCLLASFGFGLVNTIFAFPAIWTIDTFGRRNLLICTFPCMAVCLFWAGSMFFLDEGNSARVPIIALAVYLFTAFYSPGMGPVPFVYAAESYPLTHREIGMSWAVQQNNMWAAVLGLTFPSMLAAMKPWGAFYFYASTNLLAWCLCFFLVPETARRTLEELDYVFAVPVPVFAKYQATKWLPWFVKRYVFWQKSAKFEPLYKLEGVAGEGTEIERFH</sequence>
<evidence type="ECO:0000256" key="8">
    <source>
        <dbReference type="RuleBase" id="RU003346"/>
    </source>
</evidence>
<feature type="compositionally biased region" description="Low complexity" evidence="9">
    <location>
        <begin position="1"/>
        <end position="13"/>
    </location>
</feature>
<evidence type="ECO:0000256" key="9">
    <source>
        <dbReference type="SAM" id="MobiDB-lite"/>
    </source>
</evidence>
<organism evidence="12 13">
    <name type="scientific">Kwoniella heveanensis BCC8398</name>
    <dbReference type="NCBI Taxonomy" id="1296120"/>
    <lineage>
        <taxon>Eukaryota</taxon>
        <taxon>Fungi</taxon>
        <taxon>Dikarya</taxon>
        <taxon>Basidiomycota</taxon>
        <taxon>Agaricomycotina</taxon>
        <taxon>Tremellomycetes</taxon>
        <taxon>Tremellales</taxon>
        <taxon>Cryptococcaceae</taxon>
        <taxon>Kwoniella</taxon>
    </lineage>
</organism>
<evidence type="ECO:0000259" key="11">
    <source>
        <dbReference type="PROSITE" id="PS50850"/>
    </source>
</evidence>
<dbReference type="InterPro" id="IPR036259">
    <property type="entry name" value="MFS_trans_sf"/>
</dbReference>
<reference evidence="13" key="2">
    <citation type="submission" date="2013-12" db="EMBL/GenBank/DDBJ databases">
        <title>Evolution of pathogenesis and genome organization in the Tremellales.</title>
        <authorList>
            <person name="Cuomo C."/>
            <person name="Litvintseva A."/>
            <person name="Heitman J."/>
            <person name="Chen Y."/>
            <person name="Sun S."/>
            <person name="Springer D."/>
            <person name="Dromer F."/>
            <person name="Young S."/>
            <person name="Zeng Q."/>
            <person name="Chapman S."/>
            <person name="Gujja S."/>
            <person name="Saif S."/>
            <person name="Birren B."/>
        </authorList>
    </citation>
    <scope>NUCLEOTIDE SEQUENCE [LARGE SCALE GENOMIC DNA]</scope>
    <source>
        <strain evidence="13">BCC8398</strain>
    </source>
</reference>
<dbReference type="GO" id="GO:0015791">
    <property type="term" value="P:polyol transmembrane transport"/>
    <property type="evidence" value="ECO:0007669"/>
    <property type="project" value="UniProtKB-ARBA"/>
</dbReference>
<dbReference type="Gene3D" id="1.20.1250.20">
    <property type="entry name" value="MFS general substrate transporter like domains"/>
    <property type="match status" value="1"/>
</dbReference>
<evidence type="ECO:0000256" key="2">
    <source>
        <dbReference type="ARBA" id="ARBA00010992"/>
    </source>
</evidence>
<dbReference type="OrthoDB" id="5290825at2759"/>
<feature type="transmembrane region" description="Helical" evidence="10">
    <location>
        <begin position="420"/>
        <end position="441"/>
    </location>
</feature>